<accession>X0WUS4</accession>
<proteinExistence type="predicted"/>
<feature type="non-terminal residue" evidence="2">
    <location>
        <position position="55"/>
    </location>
</feature>
<gene>
    <name evidence="2" type="ORF">S01H1_48705</name>
</gene>
<dbReference type="PANTHER" id="PTHR11117">
    <property type="entry name" value="SUCCINYL-COA LIGASE SUBUNIT ALPHA"/>
    <property type="match status" value="1"/>
</dbReference>
<protein>
    <recommendedName>
        <fullName evidence="1">CoA-binding domain-containing protein</fullName>
    </recommendedName>
</protein>
<dbReference type="Gene3D" id="3.40.50.720">
    <property type="entry name" value="NAD(P)-binding Rossmann-like Domain"/>
    <property type="match status" value="1"/>
</dbReference>
<evidence type="ECO:0000313" key="2">
    <source>
        <dbReference type="EMBL" id="GAG16446.1"/>
    </source>
</evidence>
<sequence>MSILLSRETRVLVQGITGRAGRAQTKWMLEYGTNIVAGVTPGRGGEEVEGIRVYD</sequence>
<feature type="domain" description="CoA-binding" evidence="1">
    <location>
        <begin position="7"/>
        <end position="54"/>
    </location>
</feature>
<name>X0WUS4_9ZZZZ</name>
<reference evidence="2" key="1">
    <citation type="journal article" date="2014" name="Front. Microbiol.">
        <title>High frequency of phylogenetically diverse reductive dehalogenase-homologous genes in deep subseafloor sedimentary metagenomes.</title>
        <authorList>
            <person name="Kawai M."/>
            <person name="Futagami T."/>
            <person name="Toyoda A."/>
            <person name="Takaki Y."/>
            <person name="Nishi S."/>
            <person name="Hori S."/>
            <person name="Arai W."/>
            <person name="Tsubouchi T."/>
            <person name="Morono Y."/>
            <person name="Uchiyama I."/>
            <person name="Ito T."/>
            <person name="Fujiyama A."/>
            <person name="Inagaki F."/>
            <person name="Takami H."/>
        </authorList>
    </citation>
    <scope>NUCLEOTIDE SEQUENCE</scope>
    <source>
        <strain evidence="2">Expedition CK06-06</strain>
    </source>
</reference>
<dbReference type="AlphaFoldDB" id="X0WUS4"/>
<dbReference type="SUPFAM" id="SSF51735">
    <property type="entry name" value="NAD(P)-binding Rossmann-fold domains"/>
    <property type="match status" value="1"/>
</dbReference>
<comment type="caution">
    <text evidence="2">The sequence shown here is derived from an EMBL/GenBank/DDBJ whole genome shotgun (WGS) entry which is preliminary data.</text>
</comment>
<dbReference type="InterPro" id="IPR003781">
    <property type="entry name" value="CoA-bd"/>
</dbReference>
<evidence type="ECO:0000259" key="1">
    <source>
        <dbReference type="Pfam" id="PF02629"/>
    </source>
</evidence>
<dbReference type="InterPro" id="IPR036291">
    <property type="entry name" value="NAD(P)-bd_dom_sf"/>
</dbReference>
<organism evidence="2">
    <name type="scientific">marine sediment metagenome</name>
    <dbReference type="NCBI Taxonomy" id="412755"/>
    <lineage>
        <taxon>unclassified sequences</taxon>
        <taxon>metagenomes</taxon>
        <taxon>ecological metagenomes</taxon>
    </lineage>
</organism>
<dbReference type="EMBL" id="BARS01031284">
    <property type="protein sequence ID" value="GAG16446.1"/>
    <property type="molecule type" value="Genomic_DNA"/>
</dbReference>
<dbReference type="Pfam" id="PF02629">
    <property type="entry name" value="CoA_binding"/>
    <property type="match status" value="1"/>
</dbReference>